<dbReference type="SMART" id="SM00899">
    <property type="entry name" value="FeoA"/>
    <property type="match status" value="1"/>
</dbReference>
<evidence type="ECO:0000256" key="12">
    <source>
        <dbReference type="ARBA" id="ARBA00032593"/>
    </source>
</evidence>
<reference evidence="14 15" key="1">
    <citation type="submission" date="2016-10" db="EMBL/GenBank/DDBJ databases">
        <authorList>
            <person name="de Groot N.N."/>
        </authorList>
    </citation>
    <scope>NUCLEOTIDE SEQUENCE [LARGE SCALE GENOMIC DNA]</scope>
    <source>
        <strain evidence="14 15">DSM 16859</strain>
    </source>
</reference>
<evidence type="ECO:0000256" key="4">
    <source>
        <dbReference type="ARBA" id="ARBA00022490"/>
    </source>
</evidence>
<dbReference type="Pfam" id="PF02742">
    <property type="entry name" value="Fe_dep_repr_C"/>
    <property type="match status" value="1"/>
</dbReference>
<accession>A0A1H9TIJ8</accession>
<comment type="subunit">
    <text evidence="3">Homodimer.</text>
</comment>
<dbReference type="InterPro" id="IPR036390">
    <property type="entry name" value="WH_DNA-bd_sf"/>
</dbReference>
<comment type="subcellular location">
    <subcellularLocation>
        <location evidence="1">Cytoplasm</location>
    </subcellularLocation>
</comment>
<evidence type="ECO:0000256" key="6">
    <source>
        <dbReference type="ARBA" id="ARBA00023004"/>
    </source>
</evidence>
<evidence type="ECO:0000313" key="15">
    <source>
        <dbReference type="Proteomes" id="UP000198815"/>
    </source>
</evidence>
<evidence type="ECO:0000256" key="10">
    <source>
        <dbReference type="ARBA" id="ARBA00023163"/>
    </source>
</evidence>
<dbReference type="FunFam" id="1.10.60.10:FF:000004">
    <property type="entry name" value="DtxR family transcriptional regulator"/>
    <property type="match status" value="1"/>
</dbReference>
<dbReference type="InterPro" id="IPR007167">
    <property type="entry name" value="Fe-transptr_FeoA-like"/>
</dbReference>
<dbReference type="PROSITE" id="PS50944">
    <property type="entry name" value="HTH_DTXR"/>
    <property type="match status" value="1"/>
</dbReference>
<dbReference type="PANTHER" id="PTHR33238">
    <property type="entry name" value="IRON (METAL) DEPENDENT REPRESSOR, DTXR FAMILY"/>
    <property type="match status" value="1"/>
</dbReference>
<dbReference type="InterPro" id="IPR022687">
    <property type="entry name" value="HTH_DTXR"/>
</dbReference>
<dbReference type="InterPro" id="IPR036421">
    <property type="entry name" value="Fe_dep_repressor_sf"/>
</dbReference>
<keyword evidence="15" id="KW-1185">Reference proteome</keyword>
<dbReference type="GO" id="GO:0046983">
    <property type="term" value="F:protein dimerization activity"/>
    <property type="evidence" value="ECO:0007669"/>
    <property type="project" value="InterPro"/>
</dbReference>
<protein>
    <recommendedName>
        <fullName evidence="12">Manganese transport regulator</fullName>
    </recommendedName>
</protein>
<comment type="similarity">
    <text evidence="2">Belongs to the DtxR/MntR family.</text>
</comment>
<evidence type="ECO:0000256" key="5">
    <source>
        <dbReference type="ARBA" id="ARBA00022491"/>
    </source>
</evidence>
<feature type="domain" description="HTH dtxR-type" evidence="13">
    <location>
        <begin position="8"/>
        <end position="70"/>
    </location>
</feature>
<dbReference type="Pfam" id="PF04023">
    <property type="entry name" value="FeoA"/>
    <property type="match status" value="1"/>
</dbReference>
<dbReference type="STRING" id="64702.SAMN05443377_12327"/>
<keyword evidence="4" id="KW-0963">Cytoplasm</keyword>
<keyword evidence="10" id="KW-0804">Transcription</keyword>
<keyword evidence="6" id="KW-0408">Iron</keyword>
<evidence type="ECO:0000256" key="2">
    <source>
        <dbReference type="ARBA" id="ARBA00007871"/>
    </source>
</evidence>
<dbReference type="InterPro" id="IPR022689">
    <property type="entry name" value="Iron_dep_repressor"/>
</dbReference>
<dbReference type="Gene3D" id="1.10.10.10">
    <property type="entry name" value="Winged helix-like DNA-binding domain superfamily/Winged helix DNA-binding domain"/>
    <property type="match status" value="1"/>
</dbReference>
<evidence type="ECO:0000256" key="1">
    <source>
        <dbReference type="ARBA" id="ARBA00004496"/>
    </source>
</evidence>
<keyword evidence="7" id="KW-0805">Transcription regulation</keyword>
<evidence type="ECO:0000256" key="9">
    <source>
        <dbReference type="ARBA" id="ARBA00023159"/>
    </source>
</evidence>
<sequence>MSSKPTVLTPPQEQCLKVIWGLAERGVDPVTNTELAKSLGLGNSTVSDMVRRLVDAGLLSHQPYGAIALTGKGSQDALRMVRRHRILETGLVEIFGYSWDEVHDEADALEHAVSDKLIDRMEGQLGHPTHDPHGDPIPSADGEITRAGGQPLDALKDGARVRVARVSDRKPELLRYLTANGVGIGTTLVLRDSSPMASDVTCVVSGTTRSVTMSRAHAHLVTVVAVEAQHDGDGVRPASAGARTAMPA</sequence>
<gene>
    <name evidence="14" type="ORF">SAMN05443377_12327</name>
</gene>
<dbReference type="EMBL" id="FOGZ01000023">
    <property type="protein sequence ID" value="SER96679.1"/>
    <property type="molecule type" value="Genomic_DNA"/>
</dbReference>
<dbReference type="SMART" id="SM00529">
    <property type="entry name" value="HTH_DTXR"/>
    <property type="match status" value="1"/>
</dbReference>
<dbReference type="Gene3D" id="1.10.60.10">
    <property type="entry name" value="Iron dependent repressor, metal binding and dimerisation domain"/>
    <property type="match status" value="1"/>
</dbReference>
<keyword evidence="9" id="KW-0010">Activator</keyword>
<dbReference type="SUPFAM" id="SSF46785">
    <property type="entry name" value="Winged helix' DNA-binding domain"/>
    <property type="match status" value="1"/>
</dbReference>
<dbReference type="InterPro" id="IPR050536">
    <property type="entry name" value="DtxR_MntR_Metal-Reg"/>
</dbReference>
<organism evidence="14 15">
    <name type="scientific">Propionibacterium cyclohexanicum</name>
    <dbReference type="NCBI Taxonomy" id="64702"/>
    <lineage>
        <taxon>Bacteria</taxon>
        <taxon>Bacillati</taxon>
        <taxon>Actinomycetota</taxon>
        <taxon>Actinomycetes</taxon>
        <taxon>Propionibacteriales</taxon>
        <taxon>Propionibacteriaceae</taxon>
        <taxon>Propionibacterium</taxon>
    </lineage>
</organism>
<evidence type="ECO:0000256" key="8">
    <source>
        <dbReference type="ARBA" id="ARBA00023125"/>
    </source>
</evidence>
<dbReference type="InterPro" id="IPR008988">
    <property type="entry name" value="Transcriptional_repressor_C"/>
</dbReference>
<proteinExistence type="inferred from homology"/>
<evidence type="ECO:0000256" key="11">
    <source>
        <dbReference type="ARBA" id="ARBA00023211"/>
    </source>
</evidence>
<dbReference type="PANTHER" id="PTHR33238:SF11">
    <property type="entry name" value="TRANSCRIPTIONAL REGULATOR MNTR"/>
    <property type="match status" value="1"/>
</dbReference>
<dbReference type="InterPro" id="IPR038157">
    <property type="entry name" value="FeoA_core_dom"/>
</dbReference>
<evidence type="ECO:0000256" key="7">
    <source>
        <dbReference type="ARBA" id="ARBA00023015"/>
    </source>
</evidence>
<dbReference type="Proteomes" id="UP000198815">
    <property type="component" value="Unassembled WGS sequence"/>
</dbReference>
<dbReference type="InterPro" id="IPR001367">
    <property type="entry name" value="Fe_dep_repressor"/>
</dbReference>
<keyword evidence="5" id="KW-0678">Repressor</keyword>
<dbReference type="GO" id="GO:0046914">
    <property type="term" value="F:transition metal ion binding"/>
    <property type="evidence" value="ECO:0007669"/>
    <property type="project" value="InterPro"/>
</dbReference>
<dbReference type="Pfam" id="PF01325">
    <property type="entry name" value="Fe_dep_repress"/>
    <property type="match status" value="1"/>
</dbReference>
<evidence type="ECO:0000313" key="14">
    <source>
        <dbReference type="EMBL" id="SER96679.1"/>
    </source>
</evidence>
<dbReference type="SUPFAM" id="SSF50037">
    <property type="entry name" value="C-terminal domain of transcriptional repressors"/>
    <property type="match status" value="1"/>
</dbReference>
<keyword evidence="11" id="KW-0464">Manganese</keyword>
<evidence type="ECO:0000259" key="13">
    <source>
        <dbReference type="PROSITE" id="PS50944"/>
    </source>
</evidence>
<evidence type="ECO:0000256" key="3">
    <source>
        <dbReference type="ARBA" id="ARBA00011738"/>
    </source>
</evidence>
<dbReference type="Gene3D" id="2.30.30.90">
    <property type="match status" value="1"/>
</dbReference>
<name>A0A1H9TIJ8_9ACTN</name>
<dbReference type="GO" id="GO:0003700">
    <property type="term" value="F:DNA-binding transcription factor activity"/>
    <property type="evidence" value="ECO:0007669"/>
    <property type="project" value="InterPro"/>
</dbReference>
<keyword evidence="8" id="KW-0238">DNA-binding</keyword>
<dbReference type="AlphaFoldDB" id="A0A1H9TIJ8"/>
<dbReference type="GO" id="GO:0045892">
    <property type="term" value="P:negative regulation of DNA-templated transcription"/>
    <property type="evidence" value="ECO:0007669"/>
    <property type="project" value="TreeGrafter"/>
</dbReference>
<dbReference type="InterPro" id="IPR036388">
    <property type="entry name" value="WH-like_DNA-bd_sf"/>
</dbReference>
<dbReference type="RefSeq" id="WP_177170185.1">
    <property type="nucleotide sequence ID" value="NZ_FOGZ01000023.1"/>
</dbReference>
<dbReference type="GO" id="GO:0005737">
    <property type="term" value="C:cytoplasm"/>
    <property type="evidence" value="ECO:0007669"/>
    <property type="project" value="UniProtKB-SubCell"/>
</dbReference>
<dbReference type="SUPFAM" id="SSF47979">
    <property type="entry name" value="Iron-dependent repressor protein, dimerization domain"/>
    <property type="match status" value="1"/>
</dbReference>
<dbReference type="GO" id="GO:0003677">
    <property type="term" value="F:DNA binding"/>
    <property type="evidence" value="ECO:0007669"/>
    <property type="project" value="UniProtKB-KW"/>
</dbReference>